<organism evidence="9 10">
    <name type="scientific">Streptococcus merionis</name>
    <dbReference type="NCBI Taxonomy" id="400065"/>
    <lineage>
        <taxon>Bacteria</taxon>
        <taxon>Bacillati</taxon>
        <taxon>Bacillota</taxon>
        <taxon>Bacilli</taxon>
        <taxon>Lactobacillales</taxon>
        <taxon>Streptococcaceae</taxon>
        <taxon>Streptococcus</taxon>
    </lineage>
</organism>
<dbReference type="InterPro" id="IPR003362">
    <property type="entry name" value="Bact_transf"/>
</dbReference>
<feature type="transmembrane region" description="Helical" evidence="7">
    <location>
        <begin position="98"/>
        <end position="116"/>
    </location>
</feature>
<dbReference type="PANTHER" id="PTHR30576:SF10">
    <property type="entry name" value="SLL5057 PROTEIN"/>
    <property type="match status" value="1"/>
</dbReference>
<comment type="subcellular location">
    <subcellularLocation>
        <location evidence="1">Membrane</location>
        <topology evidence="1">Multi-pass membrane protein</topology>
    </subcellularLocation>
</comment>
<keyword evidence="4 7" id="KW-0812">Transmembrane</keyword>
<evidence type="ECO:0000259" key="8">
    <source>
        <dbReference type="Pfam" id="PF02397"/>
    </source>
</evidence>
<evidence type="ECO:0000256" key="4">
    <source>
        <dbReference type="ARBA" id="ARBA00022692"/>
    </source>
</evidence>
<dbReference type="NCBIfam" id="TIGR03025">
    <property type="entry name" value="EPS_sugtrans"/>
    <property type="match status" value="1"/>
</dbReference>
<evidence type="ECO:0000256" key="1">
    <source>
        <dbReference type="ARBA" id="ARBA00004141"/>
    </source>
</evidence>
<dbReference type="KEGG" id="smen:SAMEA4412692_0986"/>
<dbReference type="Pfam" id="PF13727">
    <property type="entry name" value="CoA_binding_3"/>
    <property type="match status" value="1"/>
</dbReference>
<evidence type="ECO:0000256" key="3">
    <source>
        <dbReference type="ARBA" id="ARBA00022679"/>
    </source>
</evidence>
<dbReference type="RefSeq" id="WP_018372889.1">
    <property type="nucleotide sequence ID" value="NZ_LT906439.1"/>
</dbReference>
<comment type="similarity">
    <text evidence="2">Belongs to the bacterial sugar transferase family.</text>
</comment>
<feature type="transmembrane region" description="Helical" evidence="7">
    <location>
        <begin position="266"/>
        <end position="288"/>
    </location>
</feature>
<dbReference type="OrthoDB" id="9808602at2"/>
<keyword evidence="3 9" id="KW-0808">Transferase</keyword>
<gene>
    <name evidence="9" type="primary">cpsE</name>
    <name evidence="9" type="ORF">SAMEA4412692_00986</name>
</gene>
<keyword evidence="5 7" id="KW-1133">Transmembrane helix</keyword>
<dbReference type="EC" id="2.7.8.-" evidence="9"/>
<evidence type="ECO:0000313" key="10">
    <source>
        <dbReference type="Proteomes" id="UP000215185"/>
    </source>
</evidence>
<evidence type="ECO:0000256" key="6">
    <source>
        <dbReference type="ARBA" id="ARBA00023136"/>
    </source>
</evidence>
<dbReference type="EMBL" id="LT906439">
    <property type="protein sequence ID" value="SNU88287.1"/>
    <property type="molecule type" value="Genomic_DNA"/>
</dbReference>
<keyword evidence="10" id="KW-1185">Reference proteome</keyword>
<dbReference type="STRING" id="1123308.GCA_000380085_00326"/>
<sequence length="454" mass="51908">MKKIGQIQLISFHLLLIVFSLAVISTYFKTNFSVTDFIILGLIDTVVFFVNDSEQEFYNRGYLLEFIHTAKSEMIFVLFVVFINFLLKNTIPFSRKDLIVFIVLKFLGTYGLNVIVKRYRYYIYPKLLKSKKYVVLTVKARLQDTLKRLNGSGNLNGEVVGICVLDDANDESSGGKFIPRAEMIAFATYHVVDEVFANLPSDKYRVSEIVSQFESMGIDVSFNINAYDLNPETQKKLQRLADFNVITFSTRFYSETHIIAKRALDIIGAIVGLVLCAIVSIVLVPLIIKDGGPAIFSQERVGMNGRIFKFYKFRSMVPNAEELKKELESHNQMQGAMFKMDDDPRITKVGKFIRKTSLDELPQFYNVLRGDMSLVGTRPPTVKEYETYTPSQKKRLSFKPGITGLWQVSGRSNITDFDEVVKLDVAYIDSWSIWSDIKILLKTIRVVFQREGSK</sequence>
<feature type="transmembrane region" description="Helical" evidence="7">
    <location>
        <begin position="7"/>
        <end position="28"/>
    </location>
</feature>
<accession>A0A239SSA1</accession>
<feature type="transmembrane region" description="Helical" evidence="7">
    <location>
        <begin position="62"/>
        <end position="86"/>
    </location>
</feature>
<dbReference type="Pfam" id="PF02397">
    <property type="entry name" value="Bac_transf"/>
    <property type="match status" value="1"/>
</dbReference>
<keyword evidence="6 7" id="KW-0472">Membrane</keyword>
<dbReference type="InterPro" id="IPR017475">
    <property type="entry name" value="EPS_sugar_tfrase"/>
</dbReference>
<dbReference type="GO" id="GO:0016780">
    <property type="term" value="F:phosphotransferase activity, for other substituted phosphate groups"/>
    <property type="evidence" value="ECO:0007669"/>
    <property type="project" value="TreeGrafter"/>
</dbReference>
<dbReference type="Proteomes" id="UP000215185">
    <property type="component" value="Chromosome 1"/>
</dbReference>
<evidence type="ECO:0000256" key="7">
    <source>
        <dbReference type="SAM" id="Phobius"/>
    </source>
</evidence>
<evidence type="ECO:0000313" key="9">
    <source>
        <dbReference type="EMBL" id="SNU88287.1"/>
    </source>
</evidence>
<proteinExistence type="inferred from homology"/>
<dbReference type="AlphaFoldDB" id="A0A239SSA1"/>
<reference evidence="9 10" key="1">
    <citation type="submission" date="2017-06" db="EMBL/GenBank/DDBJ databases">
        <authorList>
            <consortium name="Pathogen Informatics"/>
        </authorList>
    </citation>
    <scope>NUCLEOTIDE SEQUENCE [LARGE SCALE GENOMIC DNA]</scope>
    <source>
        <strain evidence="9 10">NCTC13788</strain>
    </source>
</reference>
<dbReference type="eggNOG" id="COG2148">
    <property type="taxonomic scope" value="Bacteria"/>
</dbReference>
<name>A0A239SSA1_9STRE</name>
<protein>
    <submittedName>
        <fullName evidence="9">Glycosyl transferase family protein</fullName>
        <ecNumber evidence="9">2.7.8.-</ecNumber>
    </submittedName>
</protein>
<feature type="domain" description="Bacterial sugar transferase" evidence="8">
    <location>
        <begin position="261"/>
        <end position="449"/>
    </location>
</feature>
<dbReference type="GO" id="GO:0016020">
    <property type="term" value="C:membrane"/>
    <property type="evidence" value="ECO:0007669"/>
    <property type="project" value="UniProtKB-SubCell"/>
</dbReference>
<feature type="transmembrane region" description="Helical" evidence="7">
    <location>
        <begin position="34"/>
        <end position="50"/>
    </location>
</feature>
<evidence type="ECO:0000256" key="5">
    <source>
        <dbReference type="ARBA" id="ARBA00022989"/>
    </source>
</evidence>
<dbReference type="PANTHER" id="PTHR30576">
    <property type="entry name" value="COLANIC BIOSYNTHESIS UDP-GLUCOSE LIPID CARRIER TRANSFERASE"/>
    <property type="match status" value="1"/>
</dbReference>
<evidence type="ECO:0000256" key="2">
    <source>
        <dbReference type="ARBA" id="ARBA00006464"/>
    </source>
</evidence>